<dbReference type="PANTHER" id="PTHR10256:SF0">
    <property type="entry name" value="INACTIVE SELENIDE, WATER DIKINASE-LIKE PROTEIN-RELATED"/>
    <property type="match status" value="1"/>
</dbReference>
<dbReference type="InterPro" id="IPR010918">
    <property type="entry name" value="PurM-like_C_dom"/>
</dbReference>
<dbReference type="GO" id="GO:0004756">
    <property type="term" value="F:selenide, water dikinase activity"/>
    <property type="evidence" value="ECO:0007669"/>
    <property type="project" value="TreeGrafter"/>
</dbReference>
<dbReference type="InterPro" id="IPR036921">
    <property type="entry name" value="PurM-like_N_sf"/>
</dbReference>
<feature type="domain" description="PurM-like C-terminal" evidence="7">
    <location>
        <begin position="159"/>
        <end position="326"/>
    </location>
</feature>
<gene>
    <name evidence="8" type="ORF">RUM43_010889</name>
</gene>
<comment type="caution">
    <text evidence="8">The sequence shown here is derived from an EMBL/GenBank/DDBJ whole genome shotgun (WGS) entry which is preliminary data.</text>
</comment>
<dbReference type="PIRSF" id="PIRSF036407">
    <property type="entry name" value="Selenphspht_syn"/>
    <property type="match status" value="1"/>
</dbReference>
<evidence type="ECO:0000256" key="5">
    <source>
        <dbReference type="ARBA" id="ARBA00023266"/>
    </source>
</evidence>
<keyword evidence="3" id="KW-0418">Kinase</keyword>
<dbReference type="SUPFAM" id="SSF55326">
    <property type="entry name" value="PurM N-terminal domain-like"/>
    <property type="match status" value="1"/>
</dbReference>
<reference evidence="8 9" key="1">
    <citation type="submission" date="2023-10" db="EMBL/GenBank/DDBJ databases">
        <title>Genomes of two closely related lineages of the louse Polyplax serrata with different host specificities.</title>
        <authorList>
            <person name="Martinu J."/>
            <person name="Tarabai H."/>
            <person name="Stefka J."/>
            <person name="Hypsa V."/>
        </authorList>
    </citation>
    <scope>NUCLEOTIDE SEQUENCE [LARGE SCALE GENOMIC DNA]</scope>
    <source>
        <strain evidence="8">HR10_N</strain>
    </source>
</reference>
<dbReference type="Proteomes" id="UP001372834">
    <property type="component" value="Unassembled WGS sequence"/>
</dbReference>
<evidence type="ECO:0000256" key="1">
    <source>
        <dbReference type="ARBA" id="ARBA00022679"/>
    </source>
</evidence>
<dbReference type="AlphaFoldDB" id="A0AAN8S0J5"/>
<proteinExistence type="predicted"/>
<keyword evidence="1" id="KW-0808">Transferase</keyword>
<dbReference type="FunFam" id="3.90.650.10:FF:000010">
    <property type="entry name" value="Selenide, water dikinase"/>
    <property type="match status" value="1"/>
</dbReference>
<evidence type="ECO:0000256" key="2">
    <source>
        <dbReference type="ARBA" id="ARBA00022741"/>
    </source>
</evidence>
<dbReference type="Gene3D" id="3.30.1330.10">
    <property type="entry name" value="PurM-like, N-terminal domain"/>
    <property type="match status" value="1"/>
</dbReference>
<dbReference type="EMBL" id="JAWJWE010000039">
    <property type="protein sequence ID" value="KAK6620597.1"/>
    <property type="molecule type" value="Genomic_DNA"/>
</dbReference>
<keyword evidence="4" id="KW-0067">ATP-binding</keyword>
<evidence type="ECO:0000256" key="3">
    <source>
        <dbReference type="ARBA" id="ARBA00022777"/>
    </source>
</evidence>
<protein>
    <recommendedName>
        <fullName evidence="10">Selenide, water dikinase</fullName>
    </recommendedName>
</protein>
<dbReference type="InterPro" id="IPR036676">
    <property type="entry name" value="PurM-like_C_sf"/>
</dbReference>
<dbReference type="SUPFAM" id="SSF56042">
    <property type="entry name" value="PurM C-terminal domain-like"/>
    <property type="match status" value="1"/>
</dbReference>
<dbReference type="GO" id="GO:0016260">
    <property type="term" value="P:selenocysteine biosynthetic process"/>
    <property type="evidence" value="ECO:0007669"/>
    <property type="project" value="TreeGrafter"/>
</dbReference>
<feature type="domain" description="PurM-like N-terminal" evidence="6">
    <location>
        <begin position="36"/>
        <end position="126"/>
    </location>
</feature>
<dbReference type="PANTHER" id="PTHR10256">
    <property type="entry name" value="SELENIDE, WATER DIKINASE"/>
    <property type="match status" value="1"/>
</dbReference>
<accession>A0AAN8S0J5</accession>
<sequence>MAGMNKEFNPVDYGLDPIELCASNVENKPRIGIGLDSAVIPIKGTELSLLQTCDYFYPIVDDPYLMGRITCANVMSDLFAMGVTKIDSLDLIMQNSTNMTEKEINVVVPLLIKGFQAAASEVQCKASLSTITENPWCTIGGIATAVCRSTEFIMPDKAEEGDVIVLTKALGTQIACSIHHWIDIPEKWSKIKDIVKKEDLDKLLGQAICSMARLNHTAAVLMHKYNAHCCTDVTGFGILGHANNLAKFQKNQNLKFILEKLPVFQNVDKIAKTCNMSKLEKGICPETSGGLLICMSHENARLFCQEIESLENEKAWIVGHVEEGDGNPMALLVSNPEIIQAESTPNLTKFLEHI</sequence>
<keyword evidence="5" id="KW-0711">Selenium</keyword>
<evidence type="ECO:0000313" key="8">
    <source>
        <dbReference type="EMBL" id="KAK6620597.1"/>
    </source>
</evidence>
<evidence type="ECO:0000259" key="7">
    <source>
        <dbReference type="Pfam" id="PF02769"/>
    </source>
</evidence>
<dbReference type="InterPro" id="IPR004536">
    <property type="entry name" value="SPS/SelD"/>
</dbReference>
<dbReference type="InterPro" id="IPR016188">
    <property type="entry name" value="PurM-like_N"/>
</dbReference>
<evidence type="ECO:0008006" key="10">
    <source>
        <dbReference type="Google" id="ProtNLM"/>
    </source>
</evidence>
<organism evidence="8 9">
    <name type="scientific">Polyplax serrata</name>
    <name type="common">Common mouse louse</name>
    <dbReference type="NCBI Taxonomy" id="468196"/>
    <lineage>
        <taxon>Eukaryota</taxon>
        <taxon>Metazoa</taxon>
        <taxon>Ecdysozoa</taxon>
        <taxon>Arthropoda</taxon>
        <taxon>Hexapoda</taxon>
        <taxon>Insecta</taxon>
        <taxon>Pterygota</taxon>
        <taxon>Neoptera</taxon>
        <taxon>Paraneoptera</taxon>
        <taxon>Psocodea</taxon>
        <taxon>Troctomorpha</taxon>
        <taxon>Phthiraptera</taxon>
        <taxon>Anoplura</taxon>
        <taxon>Polyplacidae</taxon>
        <taxon>Polyplax</taxon>
    </lineage>
</organism>
<dbReference type="Pfam" id="PF00586">
    <property type="entry name" value="AIRS"/>
    <property type="match status" value="1"/>
</dbReference>
<evidence type="ECO:0000313" key="9">
    <source>
        <dbReference type="Proteomes" id="UP001372834"/>
    </source>
</evidence>
<dbReference type="GO" id="GO:0005524">
    <property type="term" value="F:ATP binding"/>
    <property type="evidence" value="ECO:0007669"/>
    <property type="project" value="UniProtKB-KW"/>
</dbReference>
<keyword evidence="2" id="KW-0547">Nucleotide-binding</keyword>
<dbReference type="Gene3D" id="3.90.650.10">
    <property type="entry name" value="PurM-like C-terminal domain"/>
    <property type="match status" value="1"/>
</dbReference>
<name>A0AAN8S0J5_POLSC</name>
<dbReference type="NCBIfam" id="TIGR00476">
    <property type="entry name" value="selD"/>
    <property type="match status" value="1"/>
</dbReference>
<dbReference type="GO" id="GO:0005737">
    <property type="term" value="C:cytoplasm"/>
    <property type="evidence" value="ECO:0007669"/>
    <property type="project" value="TreeGrafter"/>
</dbReference>
<dbReference type="Pfam" id="PF02769">
    <property type="entry name" value="AIRS_C"/>
    <property type="match status" value="1"/>
</dbReference>
<evidence type="ECO:0000259" key="6">
    <source>
        <dbReference type="Pfam" id="PF00586"/>
    </source>
</evidence>
<evidence type="ECO:0000256" key="4">
    <source>
        <dbReference type="ARBA" id="ARBA00022840"/>
    </source>
</evidence>